<organism evidence="3 4">
    <name type="scientific">Corchorus olitorius</name>
    <dbReference type="NCBI Taxonomy" id="93759"/>
    <lineage>
        <taxon>Eukaryota</taxon>
        <taxon>Viridiplantae</taxon>
        <taxon>Streptophyta</taxon>
        <taxon>Embryophyta</taxon>
        <taxon>Tracheophyta</taxon>
        <taxon>Spermatophyta</taxon>
        <taxon>Magnoliopsida</taxon>
        <taxon>eudicotyledons</taxon>
        <taxon>Gunneridae</taxon>
        <taxon>Pentapetalae</taxon>
        <taxon>rosids</taxon>
        <taxon>malvids</taxon>
        <taxon>Malvales</taxon>
        <taxon>Malvaceae</taxon>
        <taxon>Grewioideae</taxon>
        <taxon>Apeibeae</taxon>
        <taxon>Corchorus</taxon>
    </lineage>
</organism>
<evidence type="ECO:0000256" key="2">
    <source>
        <dbReference type="SAM" id="Phobius"/>
    </source>
</evidence>
<dbReference type="AlphaFoldDB" id="A0A1R3JPE6"/>
<keyword evidence="4" id="KW-1185">Reference proteome</keyword>
<gene>
    <name evidence="3" type="ORF">COLO4_15148</name>
</gene>
<reference evidence="4" key="1">
    <citation type="submission" date="2013-09" db="EMBL/GenBank/DDBJ databases">
        <title>Corchorus olitorius genome sequencing.</title>
        <authorList>
            <person name="Alam M."/>
            <person name="Haque M.S."/>
            <person name="Islam M.S."/>
            <person name="Emdad E.M."/>
            <person name="Islam M.M."/>
            <person name="Ahmed B."/>
            <person name="Halim A."/>
            <person name="Hossen Q.M.M."/>
            <person name="Hossain M.Z."/>
            <person name="Ahmed R."/>
            <person name="Khan M.M."/>
            <person name="Islam R."/>
            <person name="Rashid M.M."/>
            <person name="Khan S.A."/>
            <person name="Rahman M.S."/>
            <person name="Alam M."/>
            <person name="Yahiya A.S."/>
            <person name="Khan M.S."/>
            <person name="Azam M.S."/>
            <person name="Haque T."/>
            <person name="Lashkar M.Z.H."/>
            <person name="Akhand A.I."/>
            <person name="Morshed G."/>
            <person name="Roy S."/>
            <person name="Uddin K.S."/>
            <person name="Rabeya T."/>
            <person name="Hossain A.S."/>
            <person name="Chowdhury A."/>
            <person name="Snigdha A.R."/>
            <person name="Mortoza M.S."/>
            <person name="Matin S.A."/>
            <person name="Hoque S.M.E."/>
            <person name="Islam M.K."/>
            <person name="Roy D.K."/>
            <person name="Haider R."/>
            <person name="Moosa M.M."/>
            <person name="Elias S.M."/>
            <person name="Hasan A.M."/>
            <person name="Jahan S."/>
            <person name="Shafiuddin M."/>
            <person name="Mahmood N."/>
            <person name="Shommy N.S."/>
        </authorList>
    </citation>
    <scope>NUCLEOTIDE SEQUENCE [LARGE SCALE GENOMIC DNA]</scope>
    <source>
        <strain evidence="4">cv. O-4</strain>
    </source>
</reference>
<feature type="compositionally biased region" description="Acidic residues" evidence="1">
    <location>
        <begin position="234"/>
        <end position="244"/>
    </location>
</feature>
<dbReference type="GO" id="GO:0009706">
    <property type="term" value="C:chloroplast inner membrane"/>
    <property type="evidence" value="ECO:0007669"/>
    <property type="project" value="TreeGrafter"/>
</dbReference>
<feature type="transmembrane region" description="Helical" evidence="2">
    <location>
        <begin position="65"/>
        <end position="84"/>
    </location>
</feature>
<keyword evidence="2" id="KW-0472">Membrane</keyword>
<keyword evidence="2" id="KW-0812">Transmembrane</keyword>
<dbReference type="PANTHER" id="PTHR34048">
    <property type="entry name" value="LOW-DENSITY RECEPTOR-LIKE PROTEIN"/>
    <property type="match status" value="1"/>
</dbReference>
<evidence type="ECO:0000313" key="4">
    <source>
        <dbReference type="Proteomes" id="UP000187203"/>
    </source>
</evidence>
<name>A0A1R3JPE6_9ROSI</name>
<dbReference type="InterPro" id="IPR040377">
    <property type="entry name" value="Ssl2009-like"/>
</dbReference>
<evidence type="ECO:0000256" key="1">
    <source>
        <dbReference type="SAM" id="MobiDB-lite"/>
    </source>
</evidence>
<dbReference type="GO" id="GO:0009535">
    <property type="term" value="C:chloroplast thylakoid membrane"/>
    <property type="evidence" value="ECO:0007669"/>
    <property type="project" value="TreeGrafter"/>
</dbReference>
<dbReference type="EMBL" id="AWUE01015587">
    <property type="protein sequence ID" value="OMO96671.1"/>
    <property type="molecule type" value="Genomic_DNA"/>
</dbReference>
<comment type="caution">
    <text evidence="3">The sequence shown here is derived from an EMBL/GenBank/DDBJ whole genome shotgun (WGS) entry which is preliminary data.</text>
</comment>
<sequence>MASCFAPVSISGGSHLKTNEVLLTKSSTFGKTPSLAVRRKPAPSNRRFSVSAEYRDGSRGGGSDFVAGFLLGGAVCGILAYIFAPQIRRSLLNEDEHGFRRAKRPIYYDEGLYNDEGLEKTRQTLNAKISQLNSAIDNVSSRLKISSAIDNVSSRLRGGNKAPAAPVEADPEVEATIFDININLFVSRNNVLDRATGENAEGPVDLHEDPHVDGPAVGLAEDGETNYYEAPEVPAEEDEEEGDGGESTQPIQTQLPLPKLSILSPQICTHRELGGRRGGGHSLTKLGILVMVTPVSPTLIVCWRGPPIAFKTLPIASNSLHINMKLGKGVHRGPDC</sequence>
<protein>
    <submittedName>
        <fullName evidence="3">Uncharacterized protein</fullName>
    </submittedName>
</protein>
<evidence type="ECO:0000313" key="3">
    <source>
        <dbReference type="EMBL" id="OMO96671.1"/>
    </source>
</evidence>
<dbReference type="STRING" id="93759.A0A1R3JPE6"/>
<accession>A0A1R3JPE6</accession>
<proteinExistence type="predicted"/>
<feature type="region of interest" description="Disordered" evidence="1">
    <location>
        <begin position="232"/>
        <end position="255"/>
    </location>
</feature>
<dbReference type="OrthoDB" id="2020464at2759"/>
<dbReference type="Proteomes" id="UP000187203">
    <property type="component" value="Unassembled WGS sequence"/>
</dbReference>
<keyword evidence="2" id="KW-1133">Transmembrane helix</keyword>
<dbReference type="PANTHER" id="PTHR34048:SF3">
    <property type="entry name" value="LOW-DENSITY RECEPTOR-LIKE PROTEIN"/>
    <property type="match status" value="1"/>
</dbReference>